<keyword evidence="3" id="KW-0378">Hydrolase</keyword>
<dbReference type="PANTHER" id="PTHR12792:SF0">
    <property type="entry name" value="SEPARIN"/>
    <property type="match status" value="1"/>
</dbReference>
<evidence type="ECO:0000256" key="3">
    <source>
        <dbReference type="ARBA" id="ARBA00022801"/>
    </source>
</evidence>
<feature type="compositionally biased region" description="Acidic residues" evidence="5">
    <location>
        <begin position="1316"/>
        <end position="1327"/>
    </location>
</feature>
<feature type="domain" description="Peptidase C50" evidence="6">
    <location>
        <begin position="1145"/>
        <end position="1240"/>
    </location>
</feature>
<sequence>MTKPLNSKLHWAMILIEASLARSQLLFNEGNLTEAISDAMRAYRQLCRIVGSLSVALEAAKRERMEAAVRQQPMENPFLVQKEDQATTNGQRRERSSAETQQLRQGLELLATQRYQWSIFRLIIETFHHLAKLYLIQGSAREAEYFVMEGKHMALVSKAGKSMDQFLFDQAQLGLRKHQWKESKEILEELAMQEDESGSGAFTWEIQDARIQLLYGDYYFALERLDHSLDAYFRTDQVLSHLMDKSVISGLEQLVIREPQTPREKELATLYYHQKSHGQQKLMRRLQFGSHSSVELHGQEPMRTSTSDLAQFECATLNEIKVAMGYRASLVYFLKGHKTQALDLIEKSKAEDPMVFAISEYHLAKAKMLMLELEDTMAKHLMYAMIPDSALSVGLFKKTRTLQLDPPPVLYTRQSANPNGDDDNLMDDVYALSSLIMNPPIGVGSAISSSPSVRVKKMTRRRRSQLAYEEALSNVAPQPTSPKKSSLTRYVEILMDARKHLSEAYRYSIPACPPHIVSDICGRQAYLAVLESCFHQETEALISEDGSGCSSQWTMACRAACYLEKAKAVSQWREMQGLIKQKLNPILPQEDQAWPREIQLKNSTGLNQGSTWSILPGQGKIPPQTQRTGRKTISYIGLEKPQRLQFNTSIDDRLNTDHPEPIDIVDSVADDDEGAEDIDLAEVGMKPEDLRTRQGKREYLNRRLLVHPSSSMGNERSFLEILGKAYEQDAQIMDGGIDDDLGQNFQRDFIDIIPEKWVVVSLSMDVEHEVMYVNRLRAKAMPIVVRLPLNRDQLREGDDQELGLRLGLGLRGMSEFDDEEQNTRGDPLSYKDAAEELQGILKGSQETLNVASTGATLSSSTEFGRPQPVELTREVKAEWWSQRQRLDDRLCALLGTMEDQWLCGLKGLIQSHNTPADMDNLLRFKKALEWIMSQAANSMPSSASASGAHAGKSSRQGSLTQLEISVELCRAILNLGDQPTFVELKDLIYFLLDAYLYKSVSVSSPSSIGVSVAESPFQPPSHSTSFTSPFIDYSEVQFGRIAMQIKEALRCYWLAETQAKNNGYDDGAHVILILDKHLQSFPWESCPVLRGEAVSRVPSMWFLRDRILQQRYRVAQGQGQAQTQAQAQTQTQDEPQIWRDLEVDPQRTYYILNPAGDLKNTETEFREYVEAQEGWDGVLGRAPMPLEVMNGLSQNELYVYFGHSGGEQYIKSSQIRQLGNCAVSLLLGCSSGSLKGAGEFDPTGNAVNYLLAGCPTLVANLWDVTDRDLDRFSKAMFSLWGLDQNCRGAGMRQHQEQQMMEAAEDMEDVQQQGPAAEDDYDEEEAEKEEVRRGEQGLRLSIVEAVKEARDECRLKYLVGAASVVYGIPCYVKA</sequence>
<feature type="region of interest" description="Disordered" evidence="5">
    <location>
        <begin position="1300"/>
        <end position="1332"/>
    </location>
</feature>
<comment type="caution">
    <text evidence="7">The sequence shown here is derived from an EMBL/GenBank/DDBJ whole genome shotgun (WGS) entry which is preliminary data.</text>
</comment>
<dbReference type="GO" id="GO:0051307">
    <property type="term" value="P:meiotic chromosome separation"/>
    <property type="evidence" value="ECO:0007669"/>
    <property type="project" value="TreeGrafter"/>
</dbReference>
<dbReference type="PANTHER" id="PTHR12792">
    <property type="entry name" value="EXTRA SPINDLE POLES 1-RELATED"/>
    <property type="match status" value="1"/>
</dbReference>
<evidence type="ECO:0000256" key="4">
    <source>
        <dbReference type="ARBA" id="ARBA00022829"/>
    </source>
</evidence>
<dbReference type="GO" id="GO:0072686">
    <property type="term" value="C:mitotic spindle"/>
    <property type="evidence" value="ECO:0007669"/>
    <property type="project" value="TreeGrafter"/>
</dbReference>
<dbReference type="OrthoDB" id="10255632at2759"/>
<dbReference type="GO" id="GO:0005737">
    <property type="term" value="C:cytoplasm"/>
    <property type="evidence" value="ECO:0007669"/>
    <property type="project" value="TreeGrafter"/>
</dbReference>
<dbReference type="GO" id="GO:0005634">
    <property type="term" value="C:nucleus"/>
    <property type="evidence" value="ECO:0007669"/>
    <property type="project" value="InterPro"/>
</dbReference>
<dbReference type="EC" id="3.4.22.49" evidence="2"/>
<evidence type="ECO:0000256" key="1">
    <source>
        <dbReference type="ARBA" id="ARBA00000451"/>
    </source>
</evidence>
<accession>A0A9P6Q0X6</accession>
<dbReference type="EMBL" id="JAAAJA010000262">
    <property type="protein sequence ID" value="KAG0257307.1"/>
    <property type="molecule type" value="Genomic_DNA"/>
</dbReference>
<evidence type="ECO:0000259" key="6">
    <source>
        <dbReference type="PROSITE" id="PS51700"/>
    </source>
</evidence>
<dbReference type="GO" id="GO:0006508">
    <property type="term" value="P:proteolysis"/>
    <property type="evidence" value="ECO:0007669"/>
    <property type="project" value="InterPro"/>
</dbReference>
<keyword evidence="4" id="KW-0159">Chromosome partition</keyword>
<organism evidence="7 8">
    <name type="scientific">Mortierella polycephala</name>
    <dbReference type="NCBI Taxonomy" id="41804"/>
    <lineage>
        <taxon>Eukaryota</taxon>
        <taxon>Fungi</taxon>
        <taxon>Fungi incertae sedis</taxon>
        <taxon>Mucoromycota</taxon>
        <taxon>Mortierellomycotina</taxon>
        <taxon>Mortierellomycetes</taxon>
        <taxon>Mortierellales</taxon>
        <taxon>Mortierellaceae</taxon>
        <taxon>Mortierella</taxon>
    </lineage>
</organism>
<comment type="catalytic activity">
    <reaction evidence="1">
        <text>All bonds known to be hydrolyzed by this endopeptidase have arginine in P1 and an acidic residue in P4. P6 is often occupied by an acidic residue or by a hydroxy-amino-acid residue, the phosphorylation of which enhances cleavage.</text>
        <dbReference type="EC" id="3.4.22.49"/>
    </reaction>
</comment>
<name>A0A9P6Q0X6_9FUNG</name>
<dbReference type="Proteomes" id="UP000726737">
    <property type="component" value="Unassembled WGS sequence"/>
</dbReference>
<dbReference type="PROSITE" id="PS51700">
    <property type="entry name" value="SEPARIN"/>
    <property type="match status" value="1"/>
</dbReference>
<dbReference type="InterPro" id="IPR005314">
    <property type="entry name" value="Peptidase_C50"/>
</dbReference>
<proteinExistence type="predicted"/>
<protein>
    <recommendedName>
        <fullName evidence="2">separase</fullName>
        <ecNumber evidence="2">3.4.22.49</ecNumber>
    </recommendedName>
</protein>
<feature type="compositionally biased region" description="Basic and acidic residues" evidence="5">
    <location>
        <begin position="81"/>
        <end position="97"/>
    </location>
</feature>
<reference evidence="7" key="1">
    <citation type="journal article" date="2020" name="Fungal Divers.">
        <title>Resolving the Mortierellaceae phylogeny through synthesis of multi-gene phylogenetics and phylogenomics.</title>
        <authorList>
            <person name="Vandepol N."/>
            <person name="Liber J."/>
            <person name="Desiro A."/>
            <person name="Na H."/>
            <person name="Kennedy M."/>
            <person name="Barry K."/>
            <person name="Grigoriev I.V."/>
            <person name="Miller A.N."/>
            <person name="O'Donnell K."/>
            <person name="Stajich J.E."/>
            <person name="Bonito G."/>
        </authorList>
    </citation>
    <scope>NUCLEOTIDE SEQUENCE</scope>
    <source>
        <strain evidence="7">KOD948</strain>
    </source>
</reference>
<dbReference type="InterPro" id="IPR030397">
    <property type="entry name" value="SEPARIN_core_dom"/>
</dbReference>
<dbReference type="GO" id="GO:0004197">
    <property type="term" value="F:cysteine-type endopeptidase activity"/>
    <property type="evidence" value="ECO:0007669"/>
    <property type="project" value="InterPro"/>
</dbReference>
<keyword evidence="8" id="KW-1185">Reference proteome</keyword>
<feature type="region of interest" description="Disordered" evidence="5">
    <location>
        <begin position="78"/>
        <end position="99"/>
    </location>
</feature>
<dbReference type="Pfam" id="PF03568">
    <property type="entry name" value="Separin_C"/>
    <property type="match status" value="1"/>
</dbReference>
<evidence type="ECO:0000256" key="2">
    <source>
        <dbReference type="ARBA" id="ARBA00012489"/>
    </source>
</evidence>
<evidence type="ECO:0000313" key="8">
    <source>
        <dbReference type="Proteomes" id="UP000726737"/>
    </source>
</evidence>
<gene>
    <name evidence="7" type="ORF">BG011_004021</name>
</gene>
<evidence type="ECO:0000313" key="7">
    <source>
        <dbReference type="EMBL" id="KAG0257307.1"/>
    </source>
</evidence>
<dbReference type="GO" id="GO:0044732">
    <property type="term" value="C:mitotic spindle pole body"/>
    <property type="evidence" value="ECO:0007669"/>
    <property type="project" value="TreeGrafter"/>
</dbReference>
<evidence type="ECO:0000256" key="5">
    <source>
        <dbReference type="SAM" id="MobiDB-lite"/>
    </source>
</evidence>